<accession>A0A8K0PDP6</accession>
<gene>
    <name evidence="2" type="ORF">KVT40_004163</name>
</gene>
<feature type="transmembrane region" description="Helical" evidence="1">
    <location>
        <begin position="99"/>
        <end position="123"/>
    </location>
</feature>
<sequence>MTTTTSTASSFYSHESFNFLIRPLDFVIFFLLVWNLLGFLPLVLASYANYDNYDNHDRHNSFLNFFTSCIYATGDYNGYNCFKLLIYRFDCNFSLLFLYYLRLLFLYYLRLLFLLPSVTLVYYDHYNYHDKHTAFLNFFSPCLNNFNDDDNYHPFKLLYIHLFLSFSAAPAHYNKYDNHNKLVFFLNSFKPYLDNFDNHDDHDHIN</sequence>
<protein>
    <submittedName>
        <fullName evidence="2">Uncharacterized protein</fullName>
    </submittedName>
</protein>
<evidence type="ECO:0000313" key="3">
    <source>
        <dbReference type="Proteomes" id="UP000809789"/>
    </source>
</evidence>
<dbReference type="AlphaFoldDB" id="A0A8K0PDP6"/>
<keyword evidence="1" id="KW-1133">Transmembrane helix</keyword>
<comment type="caution">
    <text evidence="2">The sequence shown here is derived from an EMBL/GenBank/DDBJ whole genome shotgun (WGS) entry which is preliminary data.</text>
</comment>
<keyword evidence="1" id="KW-0812">Transmembrane</keyword>
<organism evidence="2 3">
    <name type="scientific">Elsinoe batatas</name>
    <dbReference type="NCBI Taxonomy" id="2601811"/>
    <lineage>
        <taxon>Eukaryota</taxon>
        <taxon>Fungi</taxon>
        <taxon>Dikarya</taxon>
        <taxon>Ascomycota</taxon>
        <taxon>Pezizomycotina</taxon>
        <taxon>Dothideomycetes</taxon>
        <taxon>Dothideomycetidae</taxon>
        <taxon>Myriangiales</taxon>
        <taxon>Elsinoaceae</taxon>
        <taxon>Elsinoe</taxon>
    </lineage>
</organism>
<dbReference type="Proteomes" id="UP000809789">
    <property type="component" value="Unassembled WGS sequence"/>
</dbReference>
<feature type="transmembrane region" description="Helical" evidence="1">
    <location>
        <begin position="26"/>
        <end position="50"/>
    </location>
</feature>
<name>A0A8K0PDP6_9PEZI</name>
<dbReference type="EMBL" id="JAESVG020000004">
    <property type="protein sequence ID" value="KAG8628290.1"/>
    <property type="molecule type" value="Genomic_DNA"/>
</dbReference>
<evidence type="ECO:0000313" key="2">
    <source>
        <dbReference type="EMBL" id="KAG8628290.1"/>
    </source>
</evidence>
<keyword evidence="1" id="KW-0472">Membrane</keyword>
<evidence type="ECO:0000256" key="1">
    <source>
        <dbReference type="SAM" id="Phobius"/>
    </source>
</evidence>
<proteinExistence type="predicted"/>
<keyword evidence="3" id="KW-1185">Reference proteome</keyword>
<reference evidence="2" key="1">
    <citation type="submission" date="2021-07" db="EMBL/GenBank/DDBJ databases">
        <title>Elsinoe batatas strain:CRI-CJ2 Genome sequencing and assembly.</title>
        <authorList>
            <person name="Huang L."/>
        </authorList>
    </citation>
    <scope>NUCLEOTIDE SEQUENCE</scope>
    <source>
        <strain evidence="2">CRI-CJ2</strain>
    </source>
</reference>